<reference evidence="2 3" key="1">
    <citation type="journal article" date="2024" name="Science">
        <title>Giant polyketide synthase enzymes in the biosynthesis of giant marine polyether toxins.</title>
        <authorList>
            <person name="Fallon T.R."/>
            <person name="Shende V.V."/>
            <person name="Wierzbicki I.H."/>
            <person name="Pendleton A.L."/>
            <person name="Watervoot N.F."/>
            <person name="Auber R.P."/>
            <person name="Gonzalez D.J."/>
            <person name="Wisecaver J.H."/>
            <person name="Moore B.S."/>
        </authorList>
    </citation>
    <scope>NUCLEOTIDE SEQUENCE [LARGE SCALE GENOMIC DNA]</scope>
    <source>
        <strain evidence="2 3">12B1</strain>
    </source>
</reference>
<gene>
    <name evidence="2" type="ORF">AB1Y20_010394</name>
</gene>
<accession>A0AB34IS34</accession>
<feature type="region of interest" description="Disordered" evidence="1">
    <location>
        <begin position="114"/>
        <end position="143"/>
    </location>
</feature>
<name>A0AB34IS34_PRYPA</name>
<sequence length="143" mass="15312">MARPSRRRAAPPPAPRPPRPDSAPRKRPYASLHTAAARKRRLRALPTPCGAEVRAGSLVLLQHCLFAGYAARVLRHDARAGYECELAHCARVKVWALEEDLLPLGGEAAAALAAQREPPRCAGGGEEGGRRRSPRLLSMGSGA</sequence>
<evidence type="ECO:0000313" key="3">
    <source>
        <dbReference type="Proteomes" id="UP001515480"/>
    </source>
</evidence>
<comment type="caution">
    <text evidence="2">The sequence shown here is derived from an EMBL/GenBank/DDBJ whole genome shotgun (WGS) entry which is preliminary data.</text>
</comment>
<keyword evidence="3" id="KW-1185">Reference proteome</keyword>
<evidence type="ECO:0000313" key="2">
    <source>
        <dbReference type="EMBL" id="KAL1503978.1"/>
    </source>
</evidence>
<dbReference type="EMBL" id="JBGBPQ010000020">
    <property type="protein sequence ID" value="KAL1503978.1"/>
    <property type="molecule type" value="Genomic_DNA"/>
</dbReference>
<dbReference type="AlphaFoldDB" id="A0AB34IS34"/>
<protein>
    <submittedName>
        <fullName evidence="2">Uncharacterized protein</fullName>
    </submittedName>
</protein>
<proteinExistence type="predicted"/>
<dbReference type="Proteomes" id="UP001515480">
    <property type="component" value="Unassembled WGS sequence"/>
</dbReference>
<evidence type="ECO:0000256" key="1">
    <source>
        <dbReference type="SAM" id="MobiDB-lite"/>
    </source>
</evidence>
<feature type="region of interest" description="Disordered" evidence="1">
    <location>
        <begin position="1"/>
        <end position="30"/>
    </location>
</feature>
<organism evidence="2 3">
    <name type="scientific">Prymnesium parvum</name>
    <name type="common">Toxic golden alga</name>
    <dbReference type="NCBI Taxonomy" id="97485"/>
    <lineage>
        <taxon>Eukaryota</taxon>
        <taxon>Haptista</taxon>
        <taxon>Haptophyta</taxon>
        <taxon>Prymnesiophyceae</taxon>
        <taxon>Prymnesiales</taxon>
        <taxon>Prymnesiaceae</taxon>
        <taxon>Prymnesium</taxon>
    </lineage>
</organism>